<evidence type="ECO:0000313" key="2">
    <source>
        <dbReference type="Proteomes" id="UP000789860"/>
    </source>
</evidence>
<reference evidence="1" key="1">
    <citation type="submission" date="2021-06" db="EMBL/GenBank/DDBJ databases">
        <authorList>
            <person name="Kallberg Y."/>
            <person name="Tangrot J."/>
            <person name="Rosling A."/>
        </authorList>
    </citation>
    <scope>NUCLEOTIDE SEQUENCE</scope>
    <source>
        <strain evidence="1">AU212A</strain>
    </source>
</reference>
<name>A0ACA9JWF3_9GLOM</name>
<dbReference type="EMBL" id="CAJVPM010000266">
    <property type="protein sequence ID" value="CAG8439815.1"/>
    <property type="molecule type" value="Genomic_DNA"/>
</dbReference>
<organism evidence="1 2">
    <name type="scientific">Scutellospora calospora</name>
    <dbReference type="NCBI Taxonomy" id="85575"/>
    <lineage>
        <taxon>Eukaryota</taxon>
        <taxon>Fungi</taxon>
        <taxon>Fungi incertae sedis</taxon>
        <taxon>Mucoromycota</taxon>
        <taxon>Glomeromycotina</taxon>
        <taxon>Glomeromycetes</taxon>
        <taxon>Diversisporales</taxon>
        <taxon>Gigasporaceae</taxon>
        <taxon>Scutellospora</taxon>
    </lineage>
</organism>
<sequence length="101" mass="11556">MILGEVWPSYIFQLTCHGLEYRSAKVSLDRSLWGVAVRSDGPVLPKDNGWPITGDDIDDDESLKDKWINVKALIQSNTEDKKIIDDFIKPLEEINQKNIQK</sequence>
<dbReference type="Proteomes" id="UP000789860">
    <property type="component" value="Unassembled WGS sequence"/>
</dbReference>
<protein>
    <submittedName>
        <fullName evidence="1">1816_t:CDS:1</fullName>
    </submittedName>
</protein>
<proteinExistence type="predicted"/>
<accession>A0ACA9JWF3</accession>
<gene>
    <name evidence="1" type="ORF">SCALOS_LOCUS538</name>
</gene>
<comment type="caution">
    <text evidence="1">The sequence shown here is derived from an EMBL/GenBank/DDBJ whole genome shotgun (WGS) entry which is preliminary data.</text>
</comment>
<evidence type="ECO:0000313" key="1">
    <source>
        <dbReference type="EMBL" id="CAG8439815.1"/>
    </source>
</evidence>
<keyword evidence="2" id="KW-1185">Reference proteome</keyword>